<dbReference type="AlphaFoldDB" id="A0A814MB83"/>
<dbReference type="Proteomes" id="UP000663879">
    <property type="component" value="Unassembled WGS sequence"/>
</dbReference>
<evidence type="ECO:0000256" key="1">
    <source>
        <dbReference type="SAM" id="Phobius"/>
    </source>
</evidence>
<comment type="caution">
    <text evidence="2">The sequence shown here is derived from an EMBL/GenBank/DDBJ whole genome shotgun (WGS) entry which is preliminary data.</text>
</comment>
<proteinExistence type="predicted"/>
<dbReference type="EMBL" id="CAJNOC010006274">
    <property type="protein sequence ID" value="CAF1074222.1"/>
    <property type="molecule type" value="Genomic_DNA"/>
</dbReference>
<organism evidence="2 3">
    <name type="scientific">Brachionus calyciflorus</name>
    <dbReference type="NCBI Taxonomy" id="104777"/>
    <lineage>
        <taxon>Eukaryota</taxon>
        <taxon>Metazoa</taxon>
        <taxon>Spiralia</taxon>
        <taxon>Gnathifera</taxon>
        <taxon>Rotifera</taxon>
        <taxon>Eurotatoria</taxon>
        <taxon>Monogononta</taxon>
        <taxon>Pseudotrocha</taxon>
        <taxon>Ploima</taxon>
        <taxon>Brachionidae</taxon>
        <taxon>Brachionus</taxon>
    </lineage>
</organism>
<keyword evidence="1" id="KW-0472">Membrane</keyword>
<keyword evidence="3" id="KW-1185">Reference proteome</keyword>
<keyword evidence="1" id="KW-0812">Transmembrane</keyword>
<keyword evidence="1" id="KW-1133">Transmembrane helix</keyword>
<evidence type="ECO:0000313" key="2">
    <source>
        <dbReference type="EMBL" id="CAF1074222.1"/>
    </source>
</evidence>
<sequence>MLSISVLLHHLSMIITFIVTCAFYSTSMIRAQCLFKKGECPADMIFILEIVLMILSFMAIVMCFLFAFYIKFKFIRMFNEDEENQKILSDTQKKQILKY</sequence>
<feature type="transmembrane region" description="Helical" evidence="1">
    <location>
        <begin position="7"/>
        <end position="25"/>
    </location>
</feature>
<gene>
    <name evidence="2" type="ORF">OXX778_LOCUS19881</name>
</gene>
<feature type="transmembrane region" description="Helical" evidence="1">
    <location>
        <begin position="45"/>
        <end position="70"/>
    </location>
</feature>
<evidence type="ECO:0000313" key="3">
    <source>
        <dbReference type="Proteomes" id="UP000663879"/>
    </source>
</evidence>
<protein>
    <submittedName>
        <fullName evidence="2">Uncharacterized protein</fullName>
    </submittedName>
</protein>
<accession>A0A814MB83</accession>
<reference evidence="2" key="1">
    <citation type="submission" date="2021-02" db="EMBL/GenBank/DDBJ databases">
        <authorList>
            <person name="Nowell W R."/>
        </authorList>
    </citation>
    <scope>NUCLEOTIDE SEQUENCE</scope>
    <source>
        <strain evidence="2">Ploen Becks lab</strain>
    </source>
</reference>
<name>A0A814MB83_9BILA</name>